<evidence type="ECO:0000259" key="11">
    <source>
        <dbReference type="PROSITE" id="PS50112"/>
    </source>
</evidence>
<keyword evidence="5" id="KW-0808">Transferase</keyword>
<evidence type="ECO:0000313" key="13">
    <source>
        <dbReference type="Proteomes" id="UP000678276"/>
    </source>
</evidence>
<proteinExistence type="predicted"/>
<evidence type="ECO:0000256" key="9">
    <source>
        <dbReference type="SAM" id="Coils"/>
    </source>
</evidence>
<dbReference type="EMBL" id="JAGJCF010000020">
    <property type="protein sequence ID" value="MBP0617758.1"/>
    <property type="molecule type" value="Genomic_DNA"/>
</dbReference>
<dbReference type="Gene3D" id="3.30.450.20">
    <property type="entry name" value="PAS domain"/>
    <property type="match status" value="3"/>
</dbReference>
<dbReference type="SUPFAM" id="SSF55785">
    <property type="entry name" value="PYP-like sensor domain (PAS domain)"/>
    <property type="match status" value="3"/>
</dbReference>
<evidence type="ECO:0000313" key="12">
    <source>
        <dbReference type="EMBL" id="MBP0617758.1"/>
    </source>
</evidence>
<evidence type="ECO:0000256" key="5">
    <source>
        <dbReference type="ARBA" id="ARBA00022679"/>
    </source>
</evidence>
<dbReference type="Gene3D" id="3.30.450.40">
    <property type="match status" value="1"/>
</dbReference>
<feature type="domain" description="PAS" evidence="11">
    <location>
        <begin position="330"/>
        <end position="400"/>
    </location>
</feature>
<keyword evidence="13" id="KW-1185">Reference proteome</keyword>
<dbReference type="InterPro" id="IPR013656">
    <property type="entry name" value="PAS_4"/>
</dbReference>
<organism evidence="12 13">
    <name type="scientific">Jiella mangrovi</name>
    <dbReference type="NCBI Taxonomy" id="2821407"/>
    <lineage>
        <taxon>Bacteria</taxon>
        <taxon>Pseudomonadati</taxon>
        <taxon>Pseudomonadota</taxon>
        <taxon>Alphaproteobacteria</taxon>
        <taxon>Hyphomicrobiales</taxon>
        <taxon>Aurantimonadaceae</taxon>
        <taxon>Jiella</taxon>
    </lineage>
</organism>
<dbReference type="CDD" id="cd00130">
    <property type="entry name" value="PAS"/>
    <property type="match status" value="3"/>
</dbReference>
<dbReference type="SUPFAM" id="SSF55781">
    <property type="entry name" value="GAF domain-like"/>
    <property type="match status" value="1"/>
</dbReference>
<dbReference type="SMART" id="SM00065">
    <property type="entry name" value="GAF"/>
    <property type="match status" value="1"/>
</dbReference>
<sequence>MTKPDEAAQNAEIAELQQPAPQTDAAMADAERVQLALAAGAIIGTWFWDIVADRFMIDEAFANAFGLDPGLGREGIPLAQIVATVHPDDQAGLAAAIDEAVQRGGAYAHQYRVRRHDGRYHWLEANGRVEHGPDGTPLRFPGVLIDVAAKRLERIYNEFGERLRTLDDPSEMALLASETVGVALDLSRVAYGEMDAAGRHVVIHQDWLAPDQASLAGTHDFEIYGTYIEALRGGEDVVIDDVAKDPRTADKAPNFRSIGVRSLANLPLMDRGYLRVVLCLHHEERHAWAAHEILFARRMMDRTEVEIARRAAEHKLRDLNADLERQVAAQAAERDRIWQASGDMLGVADDQGVWLSINPAWTRTLGWRQDEIVGRTSQWMEHPDDVARTRAEIIHLAAGQQTFEFENRFLSRDRGFRTLSWTAVPENGLLYCVARDVTDERTQAAAAAEQTAAQERTWRFSPDLLSVIDMESTLFERVNPAWTAALGWRSDEIEGCSYQDFVHADDMAASLAAFERVRGGSPVLRFENRYRTTAGGWCQLSWVAFPDGDKLYCRARDITAETEQAEALVDANELIAAKERAEQQQRELQNEMAHRIKNTLSMVKAIISQTMRHADTKEEAAVTIDQRIGALSSAQDLLRQTTYASASIHEVVRGGLKVHLESDDRVTVDGVHLDLPSQAALGLSLAIHELATNAAKYGALSNETGHVRISWRYEADGAFHFEWREEDGPEVVEPARRGFGSRLTNQIVPSYFNGSGETAFTPDGLSYVLDGTLPTETSPSPEPSRQRPVPDHG</sequence>
<dbReference type="InterPro" id="IPR000014">
    <property type="entry name" value="PAS"/>
</dbReference>
<dbReference type="PANTHER" id="PTHR41523">
    <property type="entry name" value="TWO-COMPONENT SYSTEM SENSOR PROTEIN"/>
    <property type="match status" value="1"/>
</dbReference>
<name>A0ABS4BM07_9HYPH</name>
<dbReference type="InterPro" id="IPR013655">
    <property type="entry name" value="PAS_fold_3"/>
</dbReference>
<feature type="region of interest" description="Disordered" evidence="10">
    <location>
        <begin position="1"/>
        <end position="25"/>
    </location>
</feature>
<dbReference type="Gene3D" id="3.30.565.10">
    <property type="entry name" value="Histidine kinase-like ATPase, C-terminal domain"/>
    <property type="match status" value="1"/>
</dbReference>
<evidence type="ECO:0000256" key="2">
    <source>
        <dbReference type="ARBA" id="ARBA00012438"/>
    </source>
</evidence>
<dbReference type="InterPro" id="IPR001610">
    <property type="entry name" value="PAC"/>
</dbReference>
<keyword evidence="8" id="KW-0067">ATP-binding</keyword>
<dbReference type="Pfam" id="PF01590">
    <property type="entry name" value="GAF"/>
    <property type="match status" value="1"/>
</dbReference>
<evidence type="ECO:0000256" key="3">
    <source>
        <dbReference type="ARBA" id="ARBA00021740"/>
    </source>
</evidence>
<comment type="catalytic activity">
    <reaction evidence="1">
        <text>ATP + protein L-histidine = ADP + protein N-phospho-L-histidine.</text>
        <dbReference type="EC" id="2.7.13.3"/>
    </reaction>
</comment>
<dbReference type="InterPro" id="IPR029016">
    <property type="entry name" value="GAF-like_dom_sf"/>
</dbReference>
<dbReference type="Pfam" id="PF08447">
    <property type="entry name" value="PAS_3"/>
    <property type="match status" value="2"/>
</dbReference>
<dbReference type="InterPro" id="IPR036890">
    <property type="entry name" value="HATPase_C_sf"/>
</dbReference>
<feature type="region of interest" description="Disordered" evidence="10">
    <location>
        <begin position="763"/>
        <end position="793"/>
    </location>
</feature>
<evidence type="ECO:0000256" key="6">
    <source>
        <dbReference type="ARBA" id="ARBA00022741"/>
    </source>
</evidence>
<evidence type="ECO:0000256" key="1">
    <source>
        <dbReference type="ARBA" id="ARBA00000085"/>
    </source>
</evidence>
<dbReference type="SMART" id="SM00091">
    <property type="entry name" value="PAS"/>
    <property type="match status" value="3"/>
</dbReference>
<dbReference type="Pfam" id="PF07536">
    <property type="entry name" value="HWE_HK"/>
    <property type="match status" value="1"/>
</dbReference>
<evidence type="ECO:0000256" key="8">
    <source>
        <dbReference type="ARBA" id="ARBA00022840"/>
    </source>
</evidence>
<gene>
    <name evidence="12" type="ORF">J6595_19410</name>
</gene>
<dbReference type="Pfam" id="PF08448">
    <property type="entry name" value="PAS_4"/>
    <property type="match status" value="1"/>
</dbReference>
<keyword evidence="4" id="KW-0597">Phosphoprotein</keyword>
<comment type="caution">
    <text evidence="12">The sequence shown here is derived from an EMBL/GenBank/DDBJ whole genome shotgun (WGS) entry which is preliminary data.</text>
</comment>
<dbReference type="PANTHER" id="PTHR41523:SF7">
    <property type="entry name" value="HISTIDINE KINASE"/>
    <property type="match status" value="1"/>
</dbReference>
<protein>
    <recommendedName>
        <fullName evidence="3">Blue-light-activated histidine kinase</fullName>
        <ecNumber evidence="2">2.7.13.3</ecNumber>
    </recommendedName>
</protein>
<evidence type="ECO:0000256" key="10">
    <source>
        <dbReference type="SAM" id="MobiDB-lite"/>
    </source>
</evidence>
<keyword evidence="9" id="KW-0175">Coiled coil</keyword>
<dbReference type="SMART" id="SM00086">
    <property type="entry name" value="PAC"/>
    <property type="match status" value="3"/>
</dbReference>
<keyword evidence="7" id="KW-0418">Kinase</keyword>
<dbReference type="SMART" id="SM00911">
    <property type="entry name" value="HWE_HK"/>
    <property type="match status" value="1"/>
</dbReference>
<evidence type="ECO:0000256" key="7">
    <source>
        <dbReference type="ARBA" id="ARBA00022777"/>
    </source>
</evidence>
<dbReference type="InterPro" id="IPR011102">
    <property type="entry name" value="Sig_transdc_His_kinase_HWE"/>
</dbReference>
<reference evidence="12 13" key="1">
    <citation type="submission" date="2021-04" db="EMBL/GenBank/DDBJ databases">
        <title>Whole genome sequence of Jiella sp. KSK16Y-1.</title>
        <authorList>
            <person name="Tuo L."/>
        </authorList>
    </citation>
    <scope>NUCLEOTIDE SEQUENCE [LARGE SCALE GENOMIC DNA]</scope>
    <source>
        <strain evidence="12 13">KSK16Y-1</strain>
    </source>
</reference>
<keyword evidence="6" id="KW-0547">Nucleotide-binding</keyword>
<feature type="compositionally biased region" description="Basic and acidic residues" evidence="10">
    <location>
        <begin position="784"/>
        <end position="793"/>
    </location>
</feature>
<dbReference type="NCBIfam" id="TIGR00229">
    <property type="entry name" value="sensory_box"/>
    <property type="match status" value="2"/>
</dbReference>
<dbReference type="EC" id="2.7.13.3" evidence="2"/>
<dbReference type="PROSITE" id="PS50112">
    <property type="entry name" value="PAS"/>
    <property type="match status" value="1"/>
</dbReference>
<accession>A0ABS4BM07</accession>
<dbReference type="InterPro" id="IPR035965">
    <property type="entry name" value="PAS-like_dom_sf"/>
</dbReference>
<dbReference type="Proteomes" id="UP000678276">
    <property type="component" value="Unassembled WGS sequence"/>
</dbReference>
<evidence type="ECO:0000256" key="4">
    <source>
        <dbReference type="ARBA" id="ARBA00022553"/>
    </source>
</evidence>
<feature type="coiled-coil region" evidence="9">
    <location>
        <begin position="564"/>
        <end position="598"/>
    </location>
</feature>
<feature type="coiled-coil region" evidence="9">
    <location>
        <begin position="302"/>
        <end position="329"/>
    </location>
</feature>
<dbReference type="RefSeq" id="WP_209596844.1">
    <property type="nucleotide sequence ID" value="NZ_JAGJCF010000020.1"/>
</dbReference>
<dbReference type="InterPro" id="IPR003018">
    <property type="entry name" value="GAF"/>
</dbReference>